<gene>
    <name evidence="1" type="ORF">H0G86_009950</name>
</gene>
<keyword evidence="2" id="KW-1185">Reference proteome</keyword>
<organism evidence="1 2">
    <name type="scientific">Trichoderma simmonsii</name>
    <dbReference type="NCBI Taxonomy" id="1491479"/>
    <lineage>
        <taxon>Eukaryota</taxon>
        <taxon>Fungi</taxon>
        <taxon>Dikarya</taxon>
        <taxon>Ascomycota</taxon>
        <taxon>Pezizomycotina</taxon>
        <taxon>Sordariomycetes</taxon>
        <taxon>Hypocreomycetidae</taxon>
        <taxon>Hypocreales</taxon>
        <taxon>Hypocreaceae</taxon>
        <taxon>Trichoderma</taxon>
    </lineage>
</organism>
<dbReference type="AlphaFoldDB" id="A0A8G0LNT2"/>
<name>A0A8G0LNT2_9HYPO</name>
<dbReference type="Proteomes" id="UP000826661">
    <property type="component" value="Chromosome V"/>
</dbReference>
<protein>
    <submittedName>
        <fullName evidence="1">Uncharacterized protein</fullName>
    </submittedName>
</protein>
<evidence type="ECO:0000313" key="1">
    <source>
        <dbReference type="EMBL" id="QYT02971.1"/>
    </source>
</evidence>
<accession>A0A8G0LNT2</accession>
<reference evidence="1 2" key="1">
    <citation type="journal article" date="2021" name="BMC Genomics">
        <title>Telomere-to-telomere genome assembly of asparaginase-producing Trichoderma simmonsii.</title>
        <authorList>
            <person name="Chung D."/>
            <person name="Kwon Y.M."/>
            <person name="Yang Y."/>
        </authorList>
    </citation>
    <scope>NUCLEOTIDE SEQUENCE [LARGE SCALE GENOMIC DNA]</scope>
    <source>
        <strain evidence="1 2">GH-Sj1</strain>
    </source>
</reference>
<evidence type="ECO:0000313" key="2">
    <source>
        <dbReference type="Proteomes" id="UP000826661"/>
    </source>
</evidence>
<sequence>MVEVIHHEIPLLDLGIEGAGFRIQNTPDELQRVHIDQYKTSDIKYQADIVAIVHGTITPGGPLGVLLVVDFKFLSNPQRCRFKRVEISIAFGRENNAIGGRDEPIVKDLAPCGTFRMDEATQTKTDTLESDVSLQGGCSLATLSVGGSFQRTTTMDIKSHAILNAQWEVMENRTLRVGVPAHLRTAILLELPDEAKFRAELQLIADIGTFRQKIKRKVGAHTKLDPVNFDPSETMRFDFGPTLQDVDKTNLGACCINVIGSANSAASI</sequence>
<dbReference type="EMBL" id="CP075868">
    <property type="protein sequence ID" value="QYT02971.1"/>
    <property type="molecule type" value="Genomic_DNA"/>
</dbReference>
<proteinExistence type="predicted"/>